<gene>
    <name evidence="1" type="ORF">AWU65_03325</name>
</gene>
<evidence type="ECO:0000313" key="2">
    <source>
        <dbReference type="Proteomes" id="UP000076796"/>
    </source>
</evidence>
<evidence type="ECO:0000313" key="1">
    <source>
        <dbReference type="EMBL" id="KZS45026.1"/>
    </source>
</evidence>
<proteinExistence type="predicted"/>
<dbReference type="EMBL" id="LWMH01000001">
    <property type="protein sequence ID" value="KZS45026.1"/>
    <property type="molecule type" value="Genomic_DNA"/>
</dbReference>
<keyword evidence="2" id="KW-1185">Reference proteome</keyword>
<accession>A0A163GKU6</accession>
<name>A0A163GKU6_9BACL</name>
<comment type="caution">
    <text evidence="1">The sequence shown here is derived from an EMBL/GenBank/DDBJ whole genome shotgun (WGS) entry which is preliminary data.</text>
</comment>
<dbReference type="RefSeq" id="WP_063477530.1">
    <property type="nucleotide sequence ID" value="NZ_JBCMWP010000019.1"/>
</dbReference>
<organism evidence="1 2">
    <name type="scientific">Paenibacillus glucanolyticus</name>
    <dbReference type="NCBI Taxonomy" id="59843"/>
    <lineage>
        <taxon>Bacteria</taxon>
        <taxon>Bacillati</taxon>
        <taxon>Bacillota</taxon>
        <taxon>Bacilli</taxon>
        <taxon>Bacillales</taxon>
        <taxon>Paenibacillaceae</taxon>
        <taxon>Paenibacillus</taxon>
    </lineage>
</organism>
<reference evidence="1" key="1">
    <citation type="journal article" date="2016" name="Genome Announc.">
        <title>Draft genomes of two strains of Paenibacillus glucanolyticus with capability to degrade lignocellulose.</title>
        <authorList>
            <person name="Mathews S.L."/>
            <person name="Pawlak J."/>
            <person name="Grunden A.M."/>
        </authorList>
    </citation>
    <scope>NUCLEOTIDE SEQUENCE [LARGE SCALE GENOMIC DNA]</scope>
    <source>
        <strain evidence="1">SLM1</strain>
    </source>
</reference>
<dbReference type="Proteomes" id="UP000076796">
    <property type="component" value="Unassembled WGS sequence"/>
</dbReference>
<dbReference type="AlphaFoldDB" id="A0A163GKU6"/>
<protein>
    <submittedName>
        <fullName evidence="1">Uncharacterized protein</fullName>
    </submittedName>
</protein>
<sequence length="101" mass="11607">MTHFTFTGRYAGQTFCGITRNEHDKFMHIQGSNTPVMQRLLRGEELLCPSCKGIYLESKDENDDSTDDIVRQFEQLIASEEDQEIKKLLMATLASYLVENN</sequence>